<sequence length="84" mass="9998">MLIFQFGLKILLWFTIIFWVIFCPYCIIWTAPHFYSPKNPKAGLMISLLVAFKFFLIGFFILVAISIFLAYRQELFRFMFPVTS</sequence>
<dbReference type="Proteomes" id="UP000228777">
    <property type="component" value="Unassembled WGS sequence"/>
</dbReference>
<feature type="transmembrane region" description="Helical" evidence="1">
    <location>
        <begin position="44"/>
        <end position="71"/>
    </location>
</feature>
<comment type="caution">
    <text evidence="2">The sequence shown here is derived from an EMBL/GenBank/DDBJ whole genome shotgun (WGS) entry which is preliminary data.</text>
</comment>
<evidence type="ECO:0000313" key="2">
    <source>
        <dbReference type="EMBL" id="PIU47136.1"/>
    </source>
</evidence>
<protein>
    <submittedName>
        <fullName evidence="2">Uncharacterized protein</fullName>
    </submittedName>
</protein>
<reference evidence="3" key="1">
    <citation type="submission" date="2017-09" db="EMBL/GenBank/DDBJ databases">
        <title>Depth-based differentiation of microbial function through sediment-hosted aquifers and enrichment of novel symbionts in the deep terrestrial subsurface.</title>
        <authorList>
            <person name="Probst A.J."/>
            <person name="Ladd B."/>
            <person name="Jarett J.K."/>
            <person name="Geller-Mcgrath D.E."/>
            <person name="Sieber C.M.K."/>
            <person name="Emerson J.B."/>
            <person name="Anantharaman K."/>
            <person name="Thomas B.C."/>
            <person name="Malmstrom R."/>
            <person name="Stieglmeier M."/>
            <person name="Klingl A."/>
            <person name="Woyke T."/>
            <person name="Ryan C.M."/>
            <person name="Banfield J.F."/>
        </authorList>
    </citation>
    <scope>NUCLEOTIDE SEQUENCE [LARGE SCALE GENOMIC DNA]</scope>
</reference>
<accession>A0A2M6Z421</accession>
<evidence type="ECO:0000313" key="3">
    <source>
        <dbReference type="Proteomes" id="UP000228777"/>
    </source>
</evidence>
<feature type="transmembrane region" description="Helical" evidence="1">
    <location>
        <begin position="12"/>
        <end position="32"/>
    </location>
</feature>
<keyword evidence="1" id="KW-1133">Transmembrane helix</keyword>
<dbReference type="EMBL" id="PEWP01000013">
    <property type="protein sequence ID" value="PIU47136.1"/>
    <property type="molecule type" value="Genomic_DNA"/>
</dbReference>
<organism evidence="2 3">
    <name type="scientific">bacterium (Candidatus Gribaldobacteria) CG07_land_8_20_14_0_80_33_18</name>
    <dbReference type="NCBI Taxonomy" id="2014272"/>
    <lineage>
        <taxon>Bacteria</taxon>
        <taxon>Candidatus Gribaldobacteria</taxon>
    </lineage>
</organism>
<dbReference type="AlphaFoldDB" id="A0A2M6Z421"/>
<gene>
    <name evidence="2" type="ORF">COS93_00590</name>
</gene>
<name>A0A2M6Z421_9BACT</name>
<proteinExistence type="predicted"/>
<keyword evidence="1" id="KW-0812">Transmembrane</keyword>
<keyword evidence="1" id="KW-0472">Membrane</keyword>
<evidence type="ECO:0000256" key="1">
    <source>
        <dbReference type="SAM" id="Phobius"/>
    </source>
</evidence>